<dbReference type="Pfam" id="PF02265">
    <property type="entry name" value="S1-P1_nuclease"/>
    <property type="match status" value="1"/>
</dbReference>
<evidence type="ECO:0000256" key="6">
    <source>
        <dbReference type="ARBA" id="ARBA00023157"/>
    </source>
</evidence>
<dbReference type="Gene3D" id="1.10.575.10">
    <property type="entry name" value="P1 Nuclease"/>
    <property type="match status" value="1"/>
</dbReference>
<name>V9F6Q7_PHYNI</name>
<dbReference type="GO" id="GO:0046872">
    <property type="term" value="F:metal ion binding"/>
    <property type="evidence" value="ECO:0007669"/>
    <property type="project" value="UniProtKB-KW"/>
</dbReference>
<keyword evidence="9" id="KW-1185">Reference proteome</keyword>
<comment type="caution">
    <text evidence="8">The sequence shown here is derived from an EMBL/GenBank/DDBJ whole genome shotgun (WGS) entry which is preliminary data.</text>
</comment>
<keyword evidence="7" id="KW-0325">Glycoprotein</keyword>
<evidence type="ECO:0000313" key="9">
    <source>
        <dbReference type="Proteomes" id="UP000018721"/>
    </source>
</evidence>
<dbReference type="HOGENOM" id="CLU_044365_1_1_1"/>
<dbReference type="CDD" id="cd11010">
    <property type="entry name" value="S1-P1_nuclease"/>
    <property type="match status" value="1"/>
</dbReference>
<protein>
    <submittedName>
        <fullName evidence="8">Uncharacterized protein</fullName>
    </submittedName>
</protein>
<evidence type="ECO:0000256" key="3">
    <source>
        <dbReference type="ARBA" id="ARBA00022723"/>
    </source>
</evidence>
<dbReference type="OrthoDB" id="441446at2759"/>
<dbReference type="EMBL" id="ANIZ01001632">
    <property type="protein sequence ID" value="ETI46052.1"/>
    <property type="molecule type" value="Genomic_DNA"/>
</dbReference>
<keyword evidence="3" id="KW-0479">Metal-binding</keyword>
<dbReference type="GO" id="GO:0006308">
    <property type="term" value="P:DNA catabolic process"/>
    <property type="evidence" value="ECO:0007669"/>
    <property type="project" value="InterPro"/>
</dbReference>
<evidence type="ECO:0000256" key="4">
    <source>
        <dbReference type="ARBA" id="ARBA00022759"/>
    </source>
</evidence>
<dbReference type="PANTHER" id="PTHR33146">
    <property type="entry name" value="ENDONUCLEASE 4"/>
    <property type="match status" value="1"/>
</dbReference>
<keyword evidence="4" id="KW-0255">Endonuclease</keyword>
<sequence length="344" mass="37245">MKILAAGTTAAVVTSTAFLPATHGWWDNGHMLVGEVAKQLMNEADVITIESILSKWNEDFPNTGEITTSAVWMDLIKCISVSSYCQSPLTPSITSMSDWHYIDLPVNINGDKWEDKDADLSLFDDTMGGDAVSVIEGALKSFKTTKSSWAVNLFLRNFIHIFGDLHQPLHTVAGVSEAFPEGDGGDGGGNSEYFVSPCAFSNLHAVWDAAGGLYSLNNWALDIDDFKSTLQSNATELISLLPNISDTLNFSQYENATYNELYTALVTNSGLREVILETYSYADTVVYSGLDLNATSSGNYPCPSSSYLSMAGEISQKRIAMGGSRLAIILKHFAAQVRALGLAD</sequence>
<dbReference type="InterPro" id="IPR008947">
    <property type="entry name" value="PLipase_C/P1_nuclease_dom_sf"/>
</dbReference>
<keyword evidence="2" id="KW-0540">Nuclease</keyword>
<dbReference type="PANTHER" id="PTHR33146:SF10">
    <property type="entry name" value="STRAND-SPECIFIC NUCLEASE, PUTATIVE-RELATED"/>
    <property type="match status" value="1"/>
</dbReference>
<dbReference type="Proteomes" id="UP000018721">
    <property type="component" value="Unassembled WGS sequence"/>
</dbReference>
<evidence type="ECO:0000256" key="1">
    <source>
        <dbReference type="ARBA" id="ARBA00009547"/>
    </source>
</evidence>
<dbReference type="InterPro" id="IPR003154">
    <property type="entry name" value="S1/P1nuclease"/>
</dbReference>
<dbReference type="GO" id="GO:0016788">
    <property type="term" value="F:hydrolase activity, acting on ester bonds"/>
    <property type="evidence" value="ECO:0007669"/>
    <property type="project" value="InterPro"/>
</dbReference>
<keyword evidence="6" id="KW-1015">Disulfide bond</keyword>
<organism evidence="8 9">
    <name type="scientific">Phytophthora nicotianae P1569</name>
    <dbReference type="NCBI Taxonomy" id="1317065"/>
    <lineage>
        <taxon>Eukaryota</taxon>
        <taxon>Sar</taxon>
        <taxon>Stramenopiles</taxon>
        <taxon>Oomycota</taxon>
        <taxon>Peronosporomycetes</taxon>
        <taxon>Peronosporales</taxon>
        <taxon>Peronosporaceae</taxon>
        <taxon>Phytophthora</taxon>
    </lineage>
</organism>
<dbReference type="FunFam" id="1.10.575.10:FF:000003">
    <property type="entry name" value="Single strand-specific nuclease, putative"/>
    <property type="match status" value="1"/>
</dbReference>
<accession>V9F6Q7</accession>
<evidence type="ECO:0000256" key="5">
    <source>
        <dbReference type="ARBA" id="ARBA00022801"/>
    </source>
</evidence>
<dbReference type="AlphaFoldDB" id="V9F6Q7"/>
<reference evidence="8 9" key="1">
    <citation type="submission" date="2013-11" db="EMBL/GenBank/DDBJ databases">
        <title>The Genome Sequence of Phytophthora parasitica P1569.</title>
        <authorList>
            <consortium name="The Broad Institute Genomics Platform"/>
            <person name="Russ C."/>
            <person name="Tyler B."/>
            <person name="Panabieres F."/>
            <person name="Shan W."/>
            <person name="Tripathy S."/>
            <person name="Grunwald N."/>
            <person name="Machado M."/>
            <person name="Johnson C.S."/>
            <person name="Arredondo F."/>
            <person name="Hong C."/>
            <person name="Coffey M."/>
            <person name="Young S.K."/>
            <person name="Zeng Q."/>
            <person name="Gargeya S."/>
            <person name="Fitzgerald M."/>
            <person name="Abouelleil A."/>
            <person name="Alvarado L."/>
            <person name="Chapman S.B."/>
            <person name="Gainer-Dewar J."/>
            <person name="Goldberg J."/>
            <person name="Griggs A."/>
            <person name="Gujja S."/>
            <person name="Hansen M."/>
            <person name="Howarth C."/>
            <person name="Imamovic A."/>
            <person name="Ireland A."/>
            <person name="Larimer J."/>
            <person name="McCowan C."/>
            <person name="Murphy C."/>
            <person name="Pearson M."/>
            <person name="Poon T.W."/>
            <person name="Priest M."/>
            <person name="Roberts A."/>
            <person name="Saif S."/>
            <person name="Shea T."/>
            <person name="Sykes S."/>
            <person name="Wortman J."/>
            <person name="Nusbaum C."/>
            <person name="Birren B."/>
        </authorList>
    </citation>
    <scope>NUCLEOTIDE SEQUENCE [LARGE SCALE GENOMIC DNA]</scope>
    <source>
        <strain evidence="8 9">P1569</strain>
    </source>
</reference>
<evidence type="ECO:0000313" key="8">
    <source>
        <dbReference type="EMBL" id="ETI46052.1"/>
    </source>
</evidence>
<evidence type="ECO:0000256" key="2">
    <source>
        <dbReference type="ARBA" id="ARBA00022722"/>
    </source>
</evidence>
<evidence type="ECO:0000256" key="7">
    <source>
        <dbReference type="ARBA" id="ARBA00023180"/>
    </source>
</evidence>
<dbReference type="eggNOG" id="ENOG502S7N4">
    <property type="taxonomic scope" value="Eukaryota"/>
</dbReference>
<gene>
    <name evidence="8" type="ORF">F443_09519</name>
</gene>
<dbReference type="GO" id="GO:0004519">
    <property type="term" value="F:endonuclease activity"/>
    <property type="evidence" value="ECO:0007669"/>
    <property type="project" value="UniProtKB-KW"/>
</dbReference>
<keyword evidence="5" id="KW-0378">Hydrolase</keyword>
<dbReference type="GO" id="GO:0003676">
    <property type="term" value="F:nucleic acid binding"/>
    <property type="evidence" value="ECO:0007669"/>
    <property type="project" value="InterPro"/>
</dbReference>
<comment type="similarity">
    <text evidence="1">Belongs to the nuclease type I family.</text>
</comment>
<proteinExistence type="inferred from homology"/>
<dbReference type="SUPFAM" id="SSF48537">
    <property type="entry name" value="Phospholipase C/P1 nuclease"/>
    <property type="match status" value="1"/>
</dbReference>